<protein>
    <recommendedName>
        <fullName evidence="3">Sulfotransferase family protein</fullName>
    </recommendedName>
</protein>
<comment type="caution">
    <text evidence="1">The sequence shown here is derived from an EMBL/GenBank/DDBJ whole genome shotgun (WGS) entry which is preliminary data.</text>
</comment>
<gene>
    <name evidence="1" type="ORF">ATJ88_2789</name>
</gene>
<evidence type="ECO:0000313" key="1">
    <source>
        <dbReference type="EMBL" id="PFG44071.1"/>
    </source>
</evidence>
<keyword evidence="2" id="KW-1185">Reference proteome</keyword>
<organism evidence="1 2">
    <name type="scientific">Isoptericola jiangsuensis</name>
    <dbReference type="NCBI Taxonomy" id="548579"/>
    <lineage>
        <taxon>Bacteria</taxon>
        <taxon>Bacillati</taxon>
        <taxon>Actinomycetota</taxon>
        <taxon>Actinomycetes</taxon>
        <taxon>Micrococcales</taxon>
        <taxon>Promicromonosporaceae</taxon>
        <taxon>Isoptericola</taxon>
    </lineage>
</organism>
<dbReference type="InterPro" id="IPR027417">
    <property type="entry name" value="P-loop_NTPase"/>
</dbReference>
<evidence type="ECO:0000313" key="2">
    <source>
        <dbReference type="Proteomes" id="UP000224130"/>
    </source>
</evidence>
<evidence type="ECO:0008006" key="3">
    <source>
        <dbReference type="Google" id="ProtNLM"/>
    </source>
</evidence>
<reference evidence="1 2" key="1">
    <citation type="submission" date="2017-10" db="EMBL/GenBank/DDBJ databases">
        <title>Sequencing the genomes of 1000 actinobacteria strains.</title>
        <authorList>
            <person name="Klenk H.-P."/>
        </authorList>
    </citation>
    <scope>NUCLEOTIDE SEQUENCE [LARGE SCALE GENOMIC DNA]</scope>
    <source>
        <strain evidence="1 2">DSM 21863</strain>
    </source>
</reference>
<dbReference type="EMBL" id="PDJJ01000001">
    <property type="protein sequence ID" value="PFG44071.1"/>
    <property type="molecule type" value="Genomic_DNA"/>
</dbReference>
<name>A0A2A9EZV2_9MICO</name>
<dbReference type="SUPFAM" id="SSF52540">
    <property type="entry name" value="P-loop containing nucleoside triphosphate hydrolases"/>
    <property type="match status" value="1"/>
</dbReference>
<dbReference type="OrthoDB" id="5144031at2"/>
<sequence length="319" mass="35406">MSPLPTPRRLAGRTARALGLRRPDRRERRVVLHLGSQKTGTTAVQAWCRDHAADLARGGVAARTRQPDIREALGGWYETSRDGADDLLAAYLAAPWRDRQVRGVLYSCESNVGAAFRDDSRDLYPRLGPNLEAIERATAGSSRHVQFTVRSYGPFLESAYQQQLKHGHPSSFDALADRVAPTLSWRPVVTRLVEVFGAENVTVYDYDRAREADVPLVRQVLLDALHRLGAGDLDVVVDDGHRPNTRYTQRMADLSLATLPLLEGREEREALHRFSVATLGRRPAPDDAPARFLADDAAAGLADRYAADVAWLSRLVEVR</sequence>
<dbReference type="Proteomes" id="UP000224130">
    <property type="component" value="Unassembled WGS sequence"/>
</dbReference>
<dbReference type="AlphaFoldDB" id="A0A2A9EZV2"/>
<accession>A0A2A9EZV2</accession>
<dbReference type="RefSeq" id="WP_098464334.1">
    <property type="nucleotide sequence ID" value="NZ_PDJJ01000001.1"/>
</dbReference>
<proteinExistence type="predicted"/>